<evidence type="ECO:0000256" key="9">
    <source>
        <dbReference type="ARBA" id="ARBA00022679"/>
    </source>
</evidence>
<comment type="catalytic activity">
    <reaction evidence="20">
        <text>L-threonyl-[protein] + ATP = O-phospho-L-threonyl-[protein] + ADP + H(+)</text>
        <dbReference type="Rhea" id="RHEA:46608"/>
        <dbReference type="Rhea" id="RHEA-COMP:11060"/>
        <dbReference type="Rhea" id="RHEA-COMP:11605"/>
        <dbReference type="ChEBI" id="CHEBI:15378"/>
        <dbReference type="ChEBI" id="CHEBI:30013"/>
        <dbReference type="ChEBI" id="CHEBI:30616"/>
        <dbReference type="ChEBI" id="CHEBI:61977"/>
        <dbReference type="ChEBI" id="CHEBI:456216"/>
        <dbReference type="EC" id="2.7.11.1"/>
    </reaction>
</comment>
<dbReference type="Gene3D" id="3.80.10.10">
    <property type="entry name" value="Ribonuclease Inhibitor"/>
    <property type="match status" value="3"/>
</dbReference>
<evidence type="ECO:0000256" key="6">
    <source>
        <dbReference type="ARBA" id="ARBA00022527"/>
    </source>
</evidence>
<dbReference type="GO" id="GO:0004672">
    <property type="term" value="F:protein kinase activity"/>
    <property type="evidence" value="ECO:0000318"/>
    <property type="project" value="GO_Central"/>
</dbReference>
<evidence type="ECO:0000313" key="24">
    <source>
        <dbReference type="Proteomes" id="UP000189703"/>
    </source>
</evidence>
<keyword evidence="18" id="KW-0675">Receptor</keyword>
<dbReference type="GO" id="GO:0004674">
    <property type="term" value="F:protein serine/threonine kinase activity"/>
    <property type="evidence" value="ECO:0007669"/>
    <property type="project" value="UniProtKB-KW"/>
</dbReference>
<reference evidence="25" key="1">
    <citation type="submission" date="2025-08" db="UniProtKB">
        <authorList>
            <consortium name="RefSeq"/>
        </authorList>
    </citation>
    <scope>IDENTIFICATION</scope>
</reference>
<evidence type="ECO:0000256" key="5">
    <source>
        <dbReference type="ARBA" id="ARBA00022475"/>
    </source>
</evidence>
<dbReference type="InterPro" id="IPR000719">
    <property type="entry name" value="Prot_kinase_dom"/>
</dbReference>
<dbReference type="CDD" id="cd14066">
    <property type="entry name" value="STKc_IRAK"/>
    <property type="match status" value="1"/>
</dbReference>
<comment type="similarity">
    <text evidence="2">In the N-terminal section; belongs to the leguminous lectin family.</text>
</comment>
<keyword evidence="13" id="KW-0547">Nucleotide-binding</keyword>
<dbReference type="KEGG" id="nnu:104589775"/>
<feature type="transmembrane region" description="Helical" evidence="22">
    <location>
        <begin position="613"/>
        <end position="636"/>
    </location>
</feature>
<dbReference type="GO" id="GO:0005524">
    <property type="term" value="F:ATP binding"/>
    <property type="evidence" value="ECO:0007669"/>
    <property type="project" value="UniProtKB-KW"/>
</dbReference>
<dbReference type="InterPro" id="IPR011009">
    <property type="entry name" value="Kinase-like_dom_sf"/>
</dbReference>
<evidence type="ECO:0000256" key="7">
    <source>
        <dbReference type="ARBA" id="ARBA00022553"/>
    </source>
</evidence>
<evidence type="ECO:0000256" key="10">
    <source>
        <dbReference type="ARBA" id="ARBA00022692"/>
    </source>
</evidence>
<accession>A0A1U7Z6J7</accession>
<keyword evidence="5" id="KW-1003">Cell membrane</keyword>
<feature type="domain" description="Protein kinase" evidence="23">
    <location>
        <begin position="672"/>
        <end position="891"/>
    </location>
</feature>
<keyword evidence="16 22" id="KW-1133">Transmembrane helix</keyword>
<name>A0A1U7Z6J7_NELNU</name>
<comment type="catalytic activity">
    <reaction evidence="21">
        <text>L-seryl-[protein] + ATP = O-phospho-L-seryl-[protein] + ADP + H(+)</text>
        <dbReference type="Rhea" id="RHEA:17989"/>
        <dbReference type="Rhea" id="RHEA-COMP:9863"/>
        <dbReference type="Rhea" id="RHEA-COMP:11604"/>
        <dbReference type="ChEBI" id="CHEBI:15378"/>
        <dbReference type="ChEBI" id="CHEBI:29999"/>
        <dbReference type="ChEBI" id="CHEBI:30616"/>
        <dbReference type="ChEBI" id="CHEBI:83421"/>
        <dbReference type="ChEBI" id="CHEBI:456216"/>
        <dbReference type="EC" id="2.7.11.1"/>
    </reaction>
</comment>
<organism evidence="24 25">
    <name type="scientific">Nelumbo nucifera</name>
    <name type="common">Sacred lotus</name>
    <dbReference type="NCBI Taxonomy" id="4432"/>
    <lineage>
        <taxon>Eukaryota</taxon>
        <taxon>Viridiplantae</taxon>
        <taxon>Streptophyta</taxon>
        <taxon>Embryophyta</taxon>
        <taxon>Tracheophyta</taxon>
        <taxon>Spermatophyta</taxon>
        <taxon>Magnoliopsida</taxon>
        <taxon>Proteales</taxon>
        <taxon>Nelumbonaceae</taxon>
        <taxon>Nelumbo</taxon>
    </lineage>
</organism>
<evidence type="ECO:0000256" key="13">
    <source>
        <dbReference type="ARBA" id="ARBA00022741"/>
    </source>
</evidence>
<keyword evidence="7" id="KW-0597">Phosphoprotein</keyword>
<dbReference type="OMA" id="TTECHIT"/>
<gene>
    <name evidence="25" type="primary">LOC104589775</name>
</gene>
<dbReference type="Gene3D" id="2.60.120.430">
    <property type="entry name" value="Galactose-binding lectin"/>
    <property type="match status" value="1"/>
</dbReference>
<evidence type="ECO:0000256" key="16">
    <source>
        <dbReference type="ARBA" id="ARBA00022989"/>
    </source>
</evidence>
<evidence type="ECO:0000256" key="19">
    <source>
        <dbReference type="ARBA" id="ARBA00023180"/>
    </source>
</evidence>
<dbReference type="SMART" id="SM00220">
    <property type="entry name" value="S_TKc"/>
    <property type="match status" value="1"/>
</dbReference>
<dbReference type="SUPFAM" id="SSF52058">
    <property type="entry name" value="L domain-like"/>
    <property type="match status" value="1"/>
</dbReference>
<proteinExistence type="inferred from homology"/>
<evidence type="ECO:0000256" key="2">
    <source>
        <dbReference type="ARBA" id="ARBA00008536"/>
    </source>
</evidence>
<dbReference type="FunFam" id="1.10.510.10:FF:000240">
    <property type="entry name" value="Lectin-domain containing receptor kinase A4.3"/>
    <property type="match status" value="1"/>
</dbReference>
<dbReference type="Pfam" id="PF00560">
    <property type="entry name" value="LRR_1"/>
    <property type="match status" value="2"/>
</dbReference>
<protein>
    <recommendedName>
        <fullName evidence="4">non-specific serine/threonine protein kinase</fullName>
        <ecNumber evidence="4">2.7.11.1</ecNumber>
    </recommendedName>
</protein>
<keyword evidence="24" id="KW-1185">Reference proteome</keyword>
<keyword evidence="12" id="KW-0677">Repeat</keyword>
<dbReference type="InterPro" id="IPR032675">
    <property type="entry name" value="LRR_dom_sf"/>
</dbReference>
<dbReference type="FunFam" id="3.30.200.20:FF:000217">
    <property type="entry name" value="probable LRR receptor-like serine/threonine-protein kinase At1g53430"/>
    <property type="match status" value="1"/>
</dbReference>
<dbReference type="InterPro" id="IPR051824">
    <property type="entry name" value="LRR_Rcpt-Like_S/T_Kinase"/>
</dbReference>
<dbReference type="GO" id="GO:0002229">
    <property type="term" value="P:defense response to oomycetes"/>
    <property type="evidence" value="ECO:0007669"/>
    <property type="project" value="UniProtKB-ARBA"/>
</dbReference>
<evidence type="ECO:0000256" key="22">
    <source>
        <dbReference type="SAM" id="Phobius"/>
    </source>
</evidence>
<dbReference type="SUPFAM" id="SSF56112">
    <property type="entry name" value="Protein kinase-like (PK-like)"/>
    <property type="match status" value="1"/>
</dbReference>
<dbReference type="RefSeq" id="XP_010246511.1">
    <property type="nucleotide sequence ID" value="XM_010248209.1"/>
</dbReference>
<dbReference type="eggNOG" id="ENOG502QQPW">
    <property type="taxonomic scope" value="Eukaryota"/>
</dbReference>
<keyword evidence="10 22" id="KW-0812">Transmembrane</keyword>
<sequence length="891" mass="99587">MVSVTIVANPYKLLAALLIVTVLHCFVALRSEAQRLPDEEVRTLRQISEKLNNTYWKKLSPDSCTKKDLNRNFDSPTMLSNVTCNCSFNQSTVCHVTNIQLKSLNLTGVLPEEFGDLPYLTEIDLVLNYINGSIPVSWARIPLVTISLLGNRISGSIPEALGNIETLEELILEDNQLGGKLPPKLGNLSRLRRFVISANNITGSIPETFGNLKNLTEFRIDGNSISGRMPDFIGNWTKLQTLDMQGTSLEGPFPSTVSSLKSLIQLRVSDLNGSNMSFPDLKDLTQINELILRNCMITGEIPNYIGEVMTHMKKIDLTFNKLTGPIPESFNKLRYLQYLYLSSNSLSGTVPDWVVHTSSKWNLDISYNNFTGESILNCKKQPSMNMIASYSSSKNNSMEWCFKKDLPCSSKSKYHSLFINCGGPMKEFAGEEYEDDSAQMGPSYFYQPSEKWACSTTGDYLETNITNYITSNNALNTTVPEIYRTARLAPLSLRYYGICLLKGVYTVKLHFAEIMYTDDHTFNSVGERIFDVLIQGQMRLKDFNIAKEAKGFGRDTVREFNDIIVSGSTLEIHLYWAGKGTTFVPARGVYGPLISAIAVTPFHVVDPDHGHSIGATLGVVAAVCMVIVLIVMFVWVKCHQKGKYLEDEELRHLKLQKGYFTLKQIKAATGNFDSANKIGEGGFGPVYKGILPDGTAIAVKQLSSKSMQGNREFMNEIGMLSALQHPNLVKLFGCCVEGNQLLLIYEYMENNSLAHALFGKEEHQPNLDWPTRHKICLGMARGLAYLHEESRLKIVHRDIKTTNVLLDKDLNAKISDFGLAKLDEKEKTHIITRIAGTIGYMAPEYATRGYLTDKADVYSFGVVMLETVSGKSNTSHLLKEDFVQLLDWVLA</sequence>
<dbReference type="GO" id="GO:0045088">
    <property type="term" value="P:regulation of innate immune response"/>
    <property type="evidence" value="ECO:0000318"/>
    <property type="project" value="GO_Central"/>
</dbReference>
<evidence type="ECO:0000256" key="3">
    <source>
        <dbReference type="ARBA" id="ARBA00010217"/>
    </source>
</evidence>
<evidence type="ECO:0000313" key="25">
    <source>
        <dbReference type="RefSeq" id="XP_010246511.1"/>
    </source>
</evidence>
<comment type="subcellular location">
    <subcellularLocation>
        <location evidence="1">Cell membrane</location>
        <topology evidence="1">Single-pass type I membrane protein</topology>
    </subcellularLocation>
</comment>
<evidence type="ECO:0000256" key="1">
    <source>
        <dbReference type="ARBA" id="ARBA00004251"/>
    </source>
</evidence>
<dbReference type="PROSITE" id="PS50011">
    <property type="entry name" value="PROTEIN_KINASE_DOM"/>
    <property type="match status" value="1"/>
</dbReference>
<evidence type="ECO:0000256" key="8">
    <source>
        <dbReference type="ARBA" id="ARBA00022614"/>
    </source>
</evidence>
<keyword evidence="17 22" id="KW-0472">Membrane</keyword>
<evidence type="ECO:0000256" key="4">
    <source>
        <dbReference type="ARBA" id="ARBA00012513"/>
    </source>
</evidence>
<dbReference type="Proteomes" id="UP000189703">
    <property type="component" value="Unplaced"/>
</dbReference>
<keyword evidence="11" id="KW-0732">Signal</keyword>
<keyword evidence="9" id="KW-0808">Transferase</keyword>
<dbReference type="Pfam" id="PF07714">
    <property type="entry name" value="PK_Tyr_Ser-Thr"/>
    <property type="match status" value="1"/>
</dbReference>
<dbReference type="FunCoup" id="A0A1U7Z6J7">
    <property type="interactions" value="1519"/>
</dbReference>
<evidence type="ECO:0000256" key="11">
    <source>
        <dbReference type="ARBA" id="ARBA00022729"/>
    </source>
</evidence>
<dbReference type="PROSITE" id="PS00108">
    <property type="entry name" value="PROTEIN_KINASE_ST"/>
    <property type="match status" value="1"/>
</dbReference>
<dbReference type="InParanoid" id="A0A1U7Z6J7"/>
<keyword evidence="6" id="KW-0723">Serine/threonine-protein kinase</keyword>
<dbReference type="GeneID" id="104589775"/>
<keyword evidence="8" id="KW-0433">Leucine-rich repeat</keyword>
<dbReference type="OrthoDB" id="4062651at2759"/>
<dbReference type="PANTHER" id="PTHR48006">
    <property type="entry name" value="LEUCINE-RICH REPEAT-CONTAINING PROTEIN DDB_G0281931-RELATED"/>
    <property type="match status" value="1"/>
</dbReference>
<keyword evidence="15" id="KW-0067">ATP-binding</keyword>
<dbReference type="Pfam" id="PF13855">
    <property type="entry name" value="LRR_8"/>
    <property type="match status" value="1"/>
</dbReference>
<keyword evidence="19" id="KW-0325">Glycoprotein</keyword>
<dbReference type="FunFam" id="3.80.10.10:FF:000041">
    <property type="entry name" value="LRR receptor-like serine/threonine-protein kinase ERECTA"/>
    <property type="match status" value="1"/>
</dbReference>
<evidence type="ECO:0000256" key="18">
    <source>
        <dbReference type="ARBA" id="ARBA00023170"/>
    </source>
</evidence>
<dbReference type="Pfam" id="PF11721">
    <property type="entry name" value="Malectin"/>
    <property type="match status" value="1"/>
</dbReference>
<comment type="similarity">
    <text evidence="3">In the C-terminal section; belongs to the protein kinase superfamily. Ser/Thr protein kinase family.</text>
</comment>
<evidence type="ECO:0000256" key="21">
    <source>
        <dbReference type="ARBA" id="ARBA00048679"/>
    </source>
</evidence>
<dbReference type="InterPro" id="IPR001245">
    <property type="entry name" value="Ser-Thr/Tyr_kinase_cat_dom"/>
</dbReference>
<dbReference type="InterPro" id="IPR008271">
    <property type="entry name" value="Ser/Thr_kinase_AS"/>
</dbReference>
<evidence type="ECO:0000256" key="17">
    <source>
        <dbReference type="ARBA" id="ARBA00023136"/>
    </source>
</evidence>
<dbReference type="EC" id="2.7.11.1" evidence="4"/>
<dbReference type="Gene3D" id="3.30.200.20">
    <property type="entry name" value="Phosphorylase Kinase, domain 1"/>
    <property type="match status" value="1"/>
</dbReference>
<dbReference type="PANTHER" id="PTHR48006:SF60">
    <property type="entry name" value="PROTEIN KINASE DOMAIN-CONTAINING PROTEIN"/>
    <property type="match status" value="1"/>
</dbReference>
<dbReference type="FunFam" id="3.80.10.10:FF:001022">
    <property type="entry name" value="Probable LRR receptor-like serine/threonine-protein kinase At1g53420"/>
    <property type="match status" value="1"/>
</dbReference>
<evidence type="ECO:0000256" key="15">
    <source>
        <dbReference type="ARBA" id="ARBA00022840"/>
    </source>
</evidence>
<dbReference type="InterPro" id="IPR021720">
    <property type="entry name" value="Malectin_dom"/>
</dbReference>
<keyword evidence="14" id="KW-0418">Kinase</keyword>
<dbReference type="Gene3D" id="1.10.510.10">
    <property type="entry name" value="Transferase(Phosphotransferase) domain 1"/>
    <property type="match status" value="1"/>
</dbReference>
<dbReference type="FunFam" id="2.60.120.430:FF:000004">
    <property type="entry name" value="Putative leucine-rich repeat receptor-like serine/threonine-protein kinase"/>
    <property type="match status" value="1"/>
</dbReference>
<evidence type="ECO:0000256" key="20">
    <source>
        <dbReference type="ARBA" id="ARBA00047899"/>
    </source>
</evidence>
<evidence type="ECO:0000256" key="12">
    <source>
        <dbReference type="ARBA" id="ARBA00022737"/>
    </source>
</evidence>
<dbReference type="InterPro" id="IPR001611">
    <property type="entry name" value="Leu-rich_rpt"/>
</dbReference>
<evidence type="ECO:0000259" key="23">
    <source>
        <dbReference type="PROSITE" id="PS50011"/>
    </source>
</evidence>
<dbReference type="GO" id="GO:0005886">
    <property type="term" value="C:plasma membrane"/>
    <property type="evidence" value="ECO:0007669"/>
    <property type="project" value="UniProtKB-SubCell"/>
</dbReference>
<evidence type="ECO:0000256" key="14">
    <source>
        <dbReference type="ARBA" id="ARBA00022777"/>
    </source>
</evidence>
<dbReference type="AlphaFoldDB" id="A0A1U7Z6J7"/>